<sequence length="254" mass="29163">MPEFRDWADAIEEKLGRGWDARVKLRDNVWGPLSGHRGSGAITFFSRLVLKSYLDSLVGHVYDQVIVTRWDHVYTCAHPRLALLPGAVYVPEKEGYGGVTDRHTVFAFRDRERVLGVLQWLVHHDSPELKSPERALQHFYHASGLKVHTFGRTMFIVARRGVDESRWRRPNPEWNCHRSPIDGMVALKYVQEYAAAMRTCAADADSVCPLYERFKRSLTGLHARPGYLSRLRRRGEAEGKRLGSKIPWRSGSRI</sequence>
<organism evidence="1 2">
    <name type="scientific">Emiliania huxleyi (strain CCMP1516)</name>
    <dbReference type="NCBI Taxonomy" id="280463"/>
    <lineage>
        <taxon>Eukaryota</taxon>
        <taxon>Haptista</taxon>
        <taxon>Haptophyta</taxon>
        <taxon>Prymnesiophyceae</taxon>
        <taxon>Isochrysidales</taxon>
        <taxon>Noelaerhabdaceae</taxon>
        <taxon>Emiliania</taxon>
    </lineage>
</organism>
<dbReference type="GeneID" id="17254925"/>
<proteinExistence type="predicted"/>
<dbReference type="RefSeq" id="XP_005761296.1">
    <property type="nucleotide sequence ID" value="XM_005761239.1"/>
</dbReference>
<dbReference type="KEGG" id="ehx:EMIHUDRAFT_358766"/>
<evidence type="ECO:0000313" key="2">
    <source>
        <dbReference type="Proteomes" id="UP000013827"/>
    </source>
</evidence>
<dbReference type="PaxDb" id="2903-EOD08867"/>
<reference evidence="2" key="1">
    <citation type="journal article" date="2013" name="Nature">
        <title>Pan genome of the phytoplankton Emiliania underpins its global distribution.</title>
        <authorList>
            <person name="Read B.A."/>
            <person name="Kegel J."/>
            <person name="Klute M.J."/>
            <person name="Kuo A."/>
            <person name="Lefebvre S.C."/>
            <person name="Maumus F."/>
            <person name="Mayer C."/>
            <person name="Miller J."/>
            <person name="Monier A."/>
            <person name="Salamov A."/>
            <person name="Young J."/>
            <person name="Aguilar M."/>
            <person name="Claverie J.M."/>
            <person name="Frickenhaus S."/>
            <person name="Gonzalez K."/>
            <person name="Herman E.K."/>
            <person name="Lin Y.C."/>
            <person name="Napier J."/>
            <person name="Ogata H."/>
            <person name="Sarno A.F."/>
            <person name="Shmutz J."/>
            <person name="Schroeder D."/>
            <person name="de Vargas C."/>
            <person name="Verret F."/>
            <person name="von Dassow P."/>
            <person name="Valentin K."/>
            <person name="Van de Peer Y."/>
            <person name="Wheeler G."/>
            <person name="Dacks J.B."/>
            <person name="Delwiche C.F."/>
            <person name="Dyhrman S.T."/>
            <person name="Glockner G."/>
            <person name="John U."/>
            <person name="Richards T."/>
            <person name="Worden A.Z."/>
            <person name="Zhang X."/>
            <person name="Grigoriev I.V."/>
            <person name="Allen A.E."/>
            <person name="Bidle K."/>
            <person name="Borodovsky M."/>
            <person name="Bowler C."/>
            <person name="Brownlee C."/>
            <person name="Cock J.M."/>
            <person name="Elias M."/>
            <person name="Gladyshev V.N."/>
            <person name="Groth M."/>
            <person name="Guda C."/>
            <person name="Hadaegh A."/>
            <person name="Iglesias-Rodriguez M.D."/>
            <person name="Jenkins J."/>
            <person name="Jones B.M."/>
            <person name="Lawson T."/>
            <person name="Leese F."/>
            <person name="Lindquist E."/>
            <person name="Lobanov A."/>
            <person name="Lomsadze A."/>
            <person name="Malik S.B."/>
            <person name="Marsh M.E."/>
            <person name="Mackinder L."/>
            <person name="Mock T."/>
            <person name="Mueller-Roeber B."/>
            <person name="Pagarete A."/>
            <person name="Parker M."/>
            <person name="Probert I."/>
            <person name="Quesneville H."/>
            <person name="Raines C."/>
            <person name="Rensing S.A."/>
            <person name="Riano-Pachon D.M."/>
            <person name="Richier S."/>
            <person name="Rokitta S."/>
            <person name="Shiraiwa Y."/>
            <person name="Soanes D.M."/>
            <person name="van der Giezen M."/>
            <person name="Wahlund T.M."/>
            <person name="Williams B."/>
            <person name="Wilson W."/>
            <person name="Wolfe G."/>
            <person name="Wurch L.L."/>
        </authorList>
    </citation>
    <scope>NUCLEOTIDE SEQUENCE</scope>
</reference>
<reference evidence="1" key="2">
    <citation type="submission" date="2024-10" db="UniProtKB">
        <authorList>
            <consortium name="EnsemblProtists"/>
        </authorList>
    </citation>
    <scope>IDENTIFICATION</scope>
</reference>
<accession>A0A0D3IC82</accession>
<keyword evidence="2" id="KW-1185">Reference proteome</keyword>
<dbReference type="Proteomes" id="UP000013827">
    <property type="component" value="Unassembled WGS sequence"/>
</dbReference>
<evidence type="ECO:0000313" key="1">
    <source>
        <dbReference type="EnsemblProtists" id="EOD08867"/>
    </source>
</evidence>
<name>A0A0D3IC82_EMIH1</name>
<dbReference type="AlphaFoldDB" id="A0A0D3IC82"/>
<dbReference type="EnsemblProtists" id="EOD08867">
    <property type="protein sequence ID" value="EOD08867"/>
    <property type="gene ID" value="EMIHUDRAFT_358766"/>
</dbReference>
<dbReference type="HOGENOM" id="CLU_1095963_0_0_1"/>
<protein>
    <submittedName>
        <fullName evidence="1">Uncharacterized protein</fullName>
    </submittedName>
</protein>